<feature type="binding site" evidence="6">
    <location>
        <begin position="291"/>
        <end position="294"/>
    </location>
    <ligand>
        <name>ATP</name>
        <dbReference type="ChEBI" id="CHEBI:30616"/>
    </ligand>
</feature>
<dbReference type="InterPro" id="IPR056546">
    <property type="entry name" value="MreB_MamK-like"/>
</dbReference>
<feature type="binding site" evidence="6">
    <location>
        <begin position="163"/>
        <end position="165"/>
    </location>
    <ligand>
        <name>ATP</name>
        <dbReference type="ChEBI" id="CHEBI:30616"/>
    </ligand>
</feature>
<organism evidence="7 8">
    <name type="scientific">Clostridium aminobutyricum</name>
    <dbReference type="NCBI Taxonomy" id="33953"/>
    <lineage>
        <taxon>Bacteria</taxon>
        <taxon>Bacillati</taxon>
        <taxon>Bacillota</taxon>
        <taxon>Clostridia</taxon>
        <taxon>Eubacteriales</taxon>
        <taxon>Clostridiaceae</taxon>
        <taxon>Clostridium</taxon>
    </lineage>
</organism>
<keyword evidence="4 6" id="KW-0133">Cell shape</keyword>
<comment type="function">
    <text evidence="6">Forms membrane-associated dynamic filaments that are essential for cell shape determination. Acts by regulating cell wall synthesis and cell elongation, and thus cell shape. A feedback loop between cell geometry and MreB localization may maintain elongated cell shape by targeting cell wall growth to regions of negative cell wall curvature.</text>
</comment>
<feature type="binding site" evidence="6">
    <location>
        <begin position="211"/>
        <end position="214"/>
    </location>
    <ligand>
        <name>ATP</name>
        <dbReference type="ChEBI" id="CHEBI:30616"/>
    </ligand>
</feature>
<keyword evidence="3 6" id="KW-0067">ATP-binding</keyword>
<dbReference type="SMART" id="SM00268">
    <property type="entry name" value="ACTIN"/>
    <property type="match status" value="1"/>
</dbReference>
<dbReference type="InterPro" id="IPR004000">
    <property type="entry name" value="Actin"/>
</dbReference>
<dbReference type="NCBIfam" id="TIGR00904">
    <property type="entry name" value="mreB"/>
    <property type="match status" value="1"/>
</dbReference>
<name>A0A939DAF9_CLOAM</name>
<dbReference type="SUPFAM" id="SSF53067">
    <property type="entry name" value="Actin-like ATPase domain"/>
    <property type="match status" value="2"/>
</dbReference>
<keyword evidence="1 6" id="KW-0963">Cytoplasm</keyword>
<dbReference type="GO" id="GO:0005524">
    <property type="term" value="F:ATP binding"/>
    <property type="evidence" value="ECO:0007669"/>
    <property type="project" value="UniProtKB-KW"/>
</dbReference>
<dbReference type="InterPro" id="IPR004753">
    <property type="entry name" value="MreB"/>
</dbReference>
<evidence type="ECO:0000256" key="2">
    <source>
        <dbReference type="ARBA" id="ARBA00022741"/>
    </source>
</evidence>
<dbReference type="GO" id="GO:0008360">
    <property type="term" value="P:regulation of cell shape"/>
    <property type="evidence" value="ECO:0007669"/>
    <property type="project" value="UniProtKB-UniRule"/>
</dbReference>
<comment type="similarity">
    <text evidence="5 6">Belongs to the FtsA/MreB family.</text>
</comment>
<dbReference type="CDD" id="cd10225">
    <property type="entry name" value="ASKHA_NBD_MreB-like"/>
    <property type="match status" value="1"/>
</dbReference>
<keyword evidence="2 6" id="KW-0547">Nucleotide-binding</keyword>
<comment type="subcellular location">
    <subcellularLocation>
        <location evidence="6">Cytoplasm</location>
    </subcellularLocation>
    <text evidence="6">Membrane-associated.</text>
</comment>
<feature type="binding site" evidence="6">
    <location>
        <begin position="19"/>
        <end position="21"/>
    </location>
    <ligand>
        <name>ATP</name>
        <dbReference type="ChEBI" id="CHEBI:30616"/>
    </ligand>
</feature>
<dbReference type="GO" id="GO:0005737">
    <property type="term" value="C:cytoplasm"/>
    <property type="evidence" value="ECO:0007669"/>
    <property type="project" value="UniProtKB-SubCell"/>
</dbReference>
<dbReference type="NCBIfam" id="NF010539">
    <property type="entry name" value="PRK13927.1"/>
    <property type="match status" value="1"/>
</dbReference>
<comment type="subunit">
    <text evidence="6">Forms polymers.</text>
</comment>
<protein>
    <recommendedName>
        <fullName evidence="6">Cell shape-determining protein MreB</fullName>
    </recommendedName>
</protein>
<evidence type="ECO:0000256" key="1">
    <source>
        <dbReference type="ARBA" id="ARBA00022490"/>
    </source>
</evidence>
<keyword evidence="8" id="KW-1185">Reference proteome</keyword>
<dbReference type="Proteomes" id="UP000664545">
    <property type="component" value="Unassembled WGS sequence"/>
</dbReference>
<dbReference type="Gene3D" id="3.30.420.40">
    <property type="match status" value="2"/>
</dbReference>
<proteinExistence type="inferred from homology"/>
<sequence length="346" mass="37418">MLRRNKMGFSSEVGIDLGTANVLVYIKGKGVVLNEPSVVAINQDNNEILAVGETARQMLGRTPANIVAVRPLRDGVISDYDVTERMLKYFIKKTCGTSRFFRPRIMVCVPSGVTEVEKRAVREAATQAGGKDVYLMEEPIAAAIGAGLDITKPDGVMVIDIGGGTTDIAVISLGGIVASSSVKVAGDKFDEYIVKYMRKVHKLYIGERTAEELKMTIGTAYHRDEPISMECRGRDLVSGLPKSIEVSSAEMMEALEEPLQTIAEAVHSVLERTPPELAADISNAGIVITGGGALLYGIDKRIQDRTGIEVRIAEDPKSCVAVGTGEALNSLEFMETNQLNRRRTSL</sequence>
<dbReference type="PRINTS" id="PR01652">
    <property type="entry name" value="SHAPEPROTEIN"/>
</dbReference>
<reference evidence="7" key="1">
    <citation type="submission" date="2021-02" db="EMBL/GenBank/DDBJ databases">
        <title>Abyssanaerobacter marinus gen.nov., sp., nov, anaerobic bacterium isolated from the Onnuri vent field of Indian Ocean and suggestion of Mogibacteriaceae fam. nov., and proposal of reclassification of ambiguous this family's genus member.</title>
        <authorList>
            <person name="Kim Y.J."/>
            <person name="Yang J.-A."/>
        </authorList>
    </citation>
    <scope>NUCLEOTIDE SEQUENCE</scope>
    <source>
        <strain evidence="7">DSM 2634</strain>
    </source>
</reference>
<dbReference type="EMBL" id="JAFJZZ010000005">
    <property type="protein sequence ID" value="MBN7774007.1"/>
    <property type="molecule type" value="Genomic_DNA"/>
</dbReference>
<dbReference type="HAMAP" id="MF_02207">
    <property type="entry name" value="MreB"/>
    <property type="match status" value="1"/>
</dbReference>
<dbReference type="GO" id="GO:0000902">
    <property type="term" value="P:cell morphogenesis"/>
    <property type="evidence" value="ECO:0007669"/>
    <property type="project" value="InterPro"/>
</dbReference>
<dbReference type="AlphaFoldDB" id="A0A939DAF9"/>
<gene>
    <name evidence="6" type="primary">mreB</name>
    <name evidence="7" type="ORF">JYB65_11590</name>
</gene>
<dbReference type="PANTHER" id="PTHR42749:SF1">
    <property type="entry name" value="CELL SHAPE-DETERMINING PROTEIN MREB"/>
    <property type="match status" value="1"/>
</dbReference>
<evidence type="ECO:0000256" key="4">
    <source>
        <dbReference type="ARBA" id="ARBA00022960"/>
    </source>
</evidence>
<evidence type="ECO:0000256" key="3">
    <source>
        <dbReference type="ARBA" id="ARBA00022840"/>
    </source>
</evidence>
<comment type="caution">
    <text evidence="7">The sequence shown here is derived from an EMBL/GenBank/DDBJ whole genome shotgun (WGS) entry which is preliminary data.</text>
</comment>
<evidence type="ECO:0000313" key="7">
    <source>
        <dbReference type="EMBL" id="MBN7774007.1"/>
    </source>
</evidence>
<accession>A0A939DAF9</accession>
<dbReference type="PANTHER" id="PTHR42749">
    <property type="entry name" value="CELL SHAPE-DETERMINING PROTEIN MREB"/>
    <property type="match status" value="1"/>
</dbReference>
<evidence type="ECO:0000256" key="5">
    <source>
        <dbReference type="ARBA" id="ARBA00023458"/>
    </source>
</evidence>
<evidence type="ECO:0000313" key="8">
    <source>
        <dbReference type="Proteomes" id="UP000664545"/>
    </source>
</evidence>
<dbReference type="InterPro" id="IPR043129">
    <property type="entry name" value="ATPase_NBD"/>
</dbReference>
<evidence type="ECO:0000256" key="6">
    <source>
        <dbReference type="HAMAP-Rule" id="MF_02207"/>
    </source>
</evidence>
<dbReference type="Pfam" id="PF06723">
    <property type="entry name" value="MreB_Mbl"/>
    <property type="match status" value="1"/>
</dbReference>